<keyword evidence="1" id="KW-0812">Transmembrane</keyword>
<comment type="caution">
    <text evidence="2">The sequence shown here is derived from an EMBL/GenBank/DDBJ whole genome shotgun (WGS) entry which is preliminary data.</text>
</comment>
<feature type="transmembrane region" description="Helical" evidence="1">
    <location>
        <begin position="23"/>
        <end position="49"/>
    </location>
</feature>
<keyword evidence="1" id="KW-1133">Transmembrane helix</keyword>
<dbReference type="Proteomes" id="UP000176854">
    <property type="component" value="Unassembled WGS sequence"/>
</dbReference>
<protein>
    <submittedName>
        <fullName evidence="2">Uncharacterized protein</fullName>
    </submittedName>
</protein>
<organism evidence="2 3">
    <name type="scientific">Candidatus Gottesmanbacteria bacterium RBG_16_43_7</name>
    <dbReference type="NCBI Taxonomy" id="1798373"/>
    <lineage>
        <taxon>Bacteria</taxon>
        <taxon>Candidatus Gottesmaniibacteriota</taxon>
    </lineage>
</organism>
<evidence type="ECO:0000313" key="3">
    <source>
        <dbReference type="Proteomes" id="UP000176854"/>
    </source>
</evidence>
<accession>A0A1F5Z9F4</accession>
<sequence>MFNWIRNFARKLQVAGLNVLKGILYLICAPIVVVFMLYGCYFVIAAFLWVVLVDAAFVTLLLVFCANFFMFFVALFNPSTWATMGAMWSWLWSWFADGNIALWPHFMRSFPLYMVSGIALMLFCEGIKRLKVKAAAIKTQFA</sequence>
<reference evidence="2 3" key="1">
    <citation type="journal article" date="2016" name="Nat. Commun.">
        <title>Thousands of microbial genomes shed light on interconnected biogeochemical processes in an aquifer system.</title>
        <authorList>
            <person name="Anantharaman K."/>
            <person name="Brown C.T."/>
            <person name="Hug L.A."/>
            <person name="Sharon I."/>
            <person name="Castelle C.J."/>
            <person name="Probst A.J."/>
            <person name="Thomas B.C."/>
            <person name="Singh A."/>
            <person name="Wilkins M.J."/>
            <person name="Karaoz U."/>
            <person name="Brodie E.L."/>
            <person name="Williams K.H."/>
            <person name="Hubbard S.S."/>
            <person name="Banfield J.F."/>
        </authorList>
    </citation>
    <scope>NUCLEOTIDE SEQUENCE [LARGE SCALE GENOMIC DNA]</scope>
</reference>
<keyword evidence="1" id="KW-0472">Membrane</keyword>
<proteinExistence type="predicted"/>
<evidence type="ECO:0000256" key="1">
    <source>
        <dbReference type="SAM" id="Phobius"/>
    </source>
</evidence>
<dbReference type="EMBL" id="MFJC01000028">
    <property type="protein sequence ID" value="OGG09086.1"/>
    <property type="molecule type" value="Genomic_DNA"/>
</dbReference>
<feature type="transmembrane region" description="Helical" evidence="1">
    <location>
        <begin position="112"/>
        <end position="130"/>
    </location>
</feature>
<gene>
    <name evidence="2" type="ORF">A2154_04925</name>
</gene>
<name>A0A1F5Z9F4_9BACT</name>
<dbReference type="AlphaFoldDB" id="A0A1F5Z9F4"/>
<evidence type="ECO:0000313" key="2">
    <source>
        <dbReference type="EMBL" id="OGG09086.1"/>
    </source>
</evidence>